<dbReference type="EMBL" id="JASPKY010000453">
    <property type="protein sequence ID" value="KAK9696360.1"/>
    <property type="molecule type" value="Genomic_DNA"/>
</dbReference>
<feature type="coiled-coil region" evidence="1">
    <location>
        <begin position="81"/>
        <end position="115"/>
    </location>
</feature>
<reference evidence="2 3" key="1">
    <citation type="journal article" date="2024" name="BMC Genomics">
        <title>De novo assembly and annotation of Popillia japonica's genome with initial clues to its potential as an invasive pest.</title>
        <authorList>
            <person name="Cucini C."/>
            <person name="Boschi S."/>
            <person name="Funari R."/>
            <person name="Cardaioli E."/>
            <person name="Iannotti N."/>
            <person name="Marturano G."/>
            <person name="Paoli F."/>
            <person name="Bruttini M."/>
            <person name="Carapelli A."/>
            <person name="Frati F."/>
            <person name="Nardi F."/>
        </authorList>
    </citation>
    <scope>NUCLEOTIDE SEQUENCE [LARGE SCALE GENOMIC DNA]</scope>
    <source>
        <strain evidence="2">DMR45628</strain>
    </source>
</reference>
<keyword evidence="1" id="KW-0175">Coiled coil</keyword>
<organism evidence="2 3">
    <name type="scientific">Popillia japonica</name>
    <name type="common">Japanese beetle</name>
    <dbReference type="NCBI Taxonomy" id="7064"/>
    <lineage>
        <taxon>Eukaryota</taxon>
        <taxon>Metazoa</taxon>
        <taxon>Ecdysozoa</taxon>
        <taxon>Arthropoda</taxon>
        <taxon>Hexapoda</taxon>
        <taxon>Insecta</taxon>
        <taxon>Pterygota</taxon>
        <taxon>Neoptera</taxon>
        <taxon>Endopterygota</taxon>
        <taxon>Coleoptera</taxon>
        <taxon>Polyphaga</taxon>
        <taxon>Scarabaeiformia</taxon>
        <taxon>Scarabaeidae</taxon>
        <taxon>Rutelinae</taxon>
        <taxon>Popillia</taxon>
    </lineage>
</organism>
<protein>
    <submittedName>
        <fullName evidence="2">Uncharacterized protein</fullName>
    </submittedName>
</protein>
<keyword evidence="3" id="KW-1185">Reference proteome</keyword>
<evidence type="ECO:0000313" key="2">
    <source>
        <dbReference type="EMBL" id="KAK9696360.1"/>
    </source>
</evidence>
<comment type="caution">
    <text evidence="2">The sequence shown here is derived from an EMBL/GenBank/DDBJ whole genome shotgun (WGS) entry which is preliminary data.</text>
</comment>
<evidence type="ECO:0000256" key="1">
    <source>
        <dbReference type="SAM" id="Coils"/>
    </source>
</evidence>
<sequence length="134" mass="15322">MPMKLIIGKPTLENVTLIINSEGTQVMQKSEETITESTDEANELLDLFLIDGGNNLDIGKSVYLTEIETIENESIVLKETKTQYNETINALKHEKESLQAEVHDLSEKKKSCRKQLNEFALEIDARVDEWKKNR</sequence>
<dbReference type="Proteomes" id="UP001458880">
    <property type="component" value="Unassembled WGS sequence"/>
</dbReference>
<dbReference type="AlphaFoldDB" id="A0AAW1J152"/>
<proteinExistence type="predicted"/>
<accession>A0AAW1J152</accession>
<name>A0AAW1J152_POPJA</name>
<gene>
    <name evidence="2" type="ORF">QE152_g31943</name>
</gene>
<evidence type="ECO:0000313" key="3">
    <source>
        <dbReference type="Proteomes" id="UP001458880"/>
    </source>
</evidence>